<sequence length="116" mass="12913">MIAYRGSEKLGREALNPPGLPAHAGRRRPPPQRTPGAKLILPESPRDKLNAVRCRETRCGGSEVTASRRSPSRALSCSPLEDPVRKQSQQTVRQAWEWIATRGGVLRLGRRGIRRL</sequence>
<accession>A0A9Q1ISW6</accession>
<dbReference type="EMBL" id="JAINUF010000008">
    <property type="protein sequence ID" value="KAJ8351161.1"/>
    <property type="molecule type" value="Genomic_DNA"/>
</dbReference>
<gene>
    <name evidence="2" type="ORF">SKAU_G00226370</name>
</gene>
<evidence type="ECO:0000256" key="1">
    <source>
        <dbReference type="SAM" id="MobiDB-lite"/>
    </source>
</evidence>
<dbReference type="AlphaFoldDB" id="A0A9Q1ISW6"/>
<keyword evidence="3" id="KW-1185">Reference proteome</keyword>
<evidence type="ECO:0000313" key="2">
    <source>
        <dbReference type="EMBL" id="KAJ8351161.1"/>
    </source>
</evidence>
<feature type="region of interest" description="Disordered" evidence="1">
    <location>
        <begin position="1"/>
        <end position="46"/>
    </location>
</feature>
<feature type="compositionally biased region" description="Basic and acidic residues" evidence="1">
    <location>
        <begin position="1"/>
        <end position="12"/>
    </location>
</feature>
<comment type="caution">
    <text evidence="2">The sequence shown here is derived from an EMBL/GenBank/DDBJ whole genome shotgun (WGS) entry which is preliminary data.</text>
</comment>
<proteinExistence type="predicted"/>
<protein>
    <submittedName>
        <fullName evidence="2">Uncharacterized protein</fullName>
    </submittedName>
</protein>
<feature type="compositionally biased region" description="Polar residues" evidence="1">
    <location>
        <begin position="64"/>
        <end position="75"/>
    </location>
</feature>
<name>A0A9Q1ISW6_SYNKA</name>
<dbReference type="Proteomes" id="UP001152622">
    <property type="component" value="Chromosome 8"/>
</dbReference>
<feature type="region of interest" description="Disordered" evidence="1">
    <location>
        <begin position="61"/>
        <end position="88"/>
    </location>
</feature>
<reference evidence="2" key="1">
    <citation type="journal article" date="2023" name="Science">
        <title>Genome structures resolve the early diversification of teleost fishes.</title>
        <authorList>
            <person name="Parey E."/>
            <person name="Louis A."/>
            <person name="Montfort J."/>
            <person name="Bouchez O."/>
            <person name="Roques C."/>
            <person name="Iampietro C."/>
            <person name="Lluch J."/>
            <person name="Castinel A."/>
            <person name="Donnadieu C."/>
            <person name="Desvignes T."/>
            <person name="Floi Bucao C."/>
            <person name="Jouanno E."/>
            <person name="Wen M."/>
            <person name="Mejri S."/>
            <person name="Dirks R."/>
            <person name="Jansen H."/>
            <person name="Henkel C."/>
            <person name="Chen W.J."/>
            <person name="Zahm M."/>
            <person name="Cabau C."/>
            <person name="Klopp C."/>
            <person name="Thompson A.W."/>
            <person name="Robinson-Rechavi M."/>
            <person name="Braasch I."/>
            <person name="Lecointre G."/>
            <person name="Bobe J."/>
            <person name="Postlethwait J.H."/>
            <person name="Berthelot C."/>
            <person name="Roest Crollius H."/>
            <person name="Guiguen Y."/>
        </authorList>
    </citation>
    <scope>NUCLEOTIDE SEQUENCE</scope>
    <source>
        <strain evidence="2">WJC10195</strain>
    </source>
</reference>
<organism evidence="2 3">
    <name type="scientific">Synaphobranchus kaupii</name>
    <name type="common">Kaup's arrowtooth eel</name>
    <dbReference type="NCBI Taxonomy" id="118154"/>
    <lineage>
        <taxon>Eukaryota</taxon>
        <taxon>Metazoa</taxon>
        <taxon>Chordata</taxon>
        <taxon>Craniata</taxon>
        <taxon>Vertebrata</taxon>
        <taxon>Euteleostomi</taxon>
        <taxon>Actinopterygii</taxon>
        <taxon>Neopterygii</taxon>
        <taxon>Teleostei</taxon>
        <taxon>Anguilliformes</taxon>
        <taxon>Synaphobranchidae</taxon>
        <taxon>Synaphobranchus</taxon>
    </lineage>
</organism>
<evidence type="ECO:0000313" key="3">
    <source>
        <dbReference type="Proteomes" id="UP001152622"/>
    </source>
</evidence>